<name>A0A9W7BQI5_9STRA</name>
<gene>
    <name evidence="2" type="ORF">TrST_g5783</name>
</gene>
<dbReference type="AlphaFoldDB" id="A0A9W7BQI5"/>
<feature type="compositionally biased region" description="Basic residues" evidence="1">
    <location>
        <begin position="270"/>
        <end position="281"/>
    </location>
</feature>
<feature type="compositionally biased region" description="Low complexity" evidence="1">
    <location>
        <begin position="322"/>
        <end position="339"/>
    </location>
</feature>
<feature type="region of interest" description="Disordered" evidence="1">
    <location>
        <begin position="176"/>
        <end position="202"/>
    </location>
</feature>
<sequence>MGAKSNLVEKFTIVTSKSGYTFVSPAGDKFRSISSIARSMEEKGNREESANGQRKENANGNREESASDDPRYNDIPFDIFESSSSVGPFVLVGPERKSPSLFDPITGQDLFRKNVLVLYPRVLPPNKIYTATVIGAGTAQRPLRILYDAGGSEENISRSRIVEVLDTNFVDFDCDPEEPEEKKKRGRKGSKRRKEEVFSSPPRKIVPKLTTTYVPQGSPEIAASVSSRSLNASRVLNYAETKDSEDREEFKERCKPVAVTSTISVVKSSVVKKKKKKKKKKPVEAEMKPVEEKKKPVEAKRKPVEAKKKPVEAKKKTKKRPLPQAADAPALSSSSLVAPVERKNKPRKPLTTLSTANSQNLTVGRDTGRPKRNASAMASFMMTLGEERIVF</sequence>
<feature type="region of interest" description="Disordered" evidence="1">
    <location>
        <begin position="38"/>
        <end position="72"/>
    </location>
</feature>
<reference evidence="3" key="1">
    <citation type="journal article" date="2023" name="Commun. Biol.">
        <title>Genome analysis of Parmales, the sister group of diatoms, reveals the evolutionary specialization of diatoms from phago-mixotrophs to photoautotrophs.</title>
        <authorList>
            <person name="Ban H."/>
            <person name="Sato S."/>
            <person name="Yoshikawa S."/>
            <person name="Yamada K."/>
            <person name="Nakamura Y."/>
            <person name="Ichinomiya M."/>
            <person name="Sato N."/>
            <person name="Blanc-Mathieu R."/>
            <person name="Endo H."/>
            <person name="Kuwata A."/>
            <person name="Ogata H."/>
        </authorList>
    </citation>
    <scope>NUCLEOTIDE SEQUENCE [LARGE SCALE GENOMIC DNA]</scope>
    <source>
        <strain evidence="3">NIES 3701</strain>
    </source>
</reference>
<feature type="compositionally biased region" description="Basic and acidic residues" evidence="1">
    <location>
        <begin position="282"/>
        <end position="314"/>
    </location>
</feature>
<proteinExistence type="predicted"/>
<comment type="caution">
    <text evidence="2">The sequence shown here is derived from an EMBL/GenBank/DDBJ whole genome shotgun (WGS) entry which is preliminary data.</text>
</comment>
<organism evidence="2 3">
    <name type="scientific">Triparma strigata</name>
    <dbReference type="NCBI Taxonomy" id="1606541"/>
    <lineage>
        <taxon>Eukaryota</taxon>
        <taxon>Sar</taxon>
        <taxon>Stramenopiles</taxon>
        <taxon>Ochrophyta</taxon>
        <taxon>Bolidophyceae</taxon>
        <taxon>Parmales</taxon>
        <taxon>Triparmaceae</taxon>
        <taxon>Triparma</taxon>
    </lineage>
</organism>
<feature type="compositionally biased region" description="Basic and acidic residues" evidence="1">
    <location>
        <begin position="39"/>
        <end position="72"/>
    </location>
</feature>
<evidence type="ECO:0000256" key="1">
    <source>
        <dbReference type="SAM" id="MobiDB-lite"/>
    </source>
</evidence>
<accession>A0A9W7BQI5</accession>
<evidence type="ECO:0000313" key="2">
    <source>
        <dbReference type="EMBL" id="GMH94641.1"/>
    </source>
</evidence>
<feature type="compositionally biased region" description="Polar residues" evidence="1">
    <location>
        <begin position="351"/>
        <end position="362"/>
    </location>
</feature>
<protein>
    <submittedName>
        <fullName evidence="2">Uncharacterized protein</fullName>
    </submittedName>
</protein>
<dbReference type="EMBL" id="BRXY01000433">
    <property type="protein sequence ID" value="GMH94641.1"/>
    <property type="molecule type" value="Genomic_DNA"/>
</dbReference>
<evidence type="ECO:0000313" key="3">
    <source>
        <dbReference type="Proteomes" id="UP001165085"/>
    </source>
</evidence>
<keyword evidence="3" id="KW-1185">Reference proteome</keyword>
<dbReference type="Proteomes" id="UP001165085">
    <property type="component" value="Unassembled WGS sequence"/>
</dbReference>
<feature type="region of interest" description="Disordered" evidence="1">
    <location>
        <begin position="268"/>
        <end position="374"/>
    </location>
</feature>
<dbReference type="OrthoDB" id="10614169at2759"/>